<dbReference type="Proteomes" id="UP000198916">
    <property type="component" value="Unassembled WGS sequence"/>
</dbReference>
<evidence type="ECO:0000259" key="6">
    <source>
        <dbReference type="Pfam" id="PF00263"/>
    </source>
</evidence>
<evidence type="ECO:0000256" key="1">
    <source>
        <dbReference type="ARBA" id="ARBA00004370"/>
    </source>
</evidence>
<reference evidence="8" key="1">
    <citation type="submission" date="2016-10" db="EMBL/GenBank/DDBJ databases">
        <authorList>
            <person name="Varghese N."/>
            <person name="Submissions S."/>
        </authorList>
    </citation>
    <scope>NUCLEOTIDE SEQUENCE [LARGE SCALE GENOMIC DNA]</scope>
    <source>
        <strain evidence="8">Jip14</strain>
    </source>
</reference>
<proteinExistence type="inferred from homology"/>
<sequence length="651" mass="71879">MRKTLRLCIAAIGLFCIAVLLPAMGIAQQLDRIAQLEQRLKDLAVQLPGINQRVSLSVSGASAQEFLRALAEAASLNINVDPAIETRIYNNFQSETALNILLFIAQEYNLDVNFIGTILSVRQLDPQAYRVPKPITAEYDASLRQLTLSLENDSLISVARAITQKTGTNVIITNELRDKAVTLYVQHMELAPALRQLAFNNQLKLAETADGAFVFLPLGQREENFINSEAELATRRLPLSAPVEGGMEGQAGGFYVETQGHTAQDSIPLLSVEASNTPIEEVIRYAADQVGANYFLFSPLQGTITTKLRQVSFEDLLGALLRGTMYSHKMENDIYLIGERRLEGLREMQVIQLQNRSIDTIQAMIPAEWRQGVEIKEFREQNTLLVAGPGPQVNEIATIVRKLDTRVPMVLIEVTMLDIRKGYSIKTGITAGVSDSVRTGGKILPGVDYTFGAASINDFLSRIGTGSFNLGRVTPNFYVTLSALEDNNNVELRSVPKLSTLNGHTASLSIGNTRYYRLSTQNVMGSLNPQTVVTEQYQEVNADMTINIKPIVSGDEQVTLNINIDISDFTQNTPIDEPPPSTTSKFESILRVRNEETVVLGGIERFETSDNSSGIPVLSRLPVLKWLFSSRSKGRNKIVSVVFIKPTIIYQ</sequence>
<feature type="coiled-coil region" evidence="5">
    <location>
        <begin position="26"/>
        <end position="53"/>
    </location>
</feature>
<protein>
    <submittedName>
        <fullName evidence="7">Type IV pilus assembly protein PilQ</fullName>
    </submittedName>
</protein>
<evidence type="ECO:0000256" key="5">
    <source>
        <dbReference type="SAM" id="Coils"/>
    </source>
</evidence>
<comment type="subcellular location">
    <subcellularLocation>
        <location evidence="1">Membrane</location>
    </subcellularLocation>
</comment>
<dbReference type="GO" id="GO:0009306">
    <property type="term" value="P:protein secretion"/>
    <property type="evidence" value="ECO:0007669"/>
    <property type="project" value="InterPro"/>
</dbReference>
<feature type="domain" description="Type II/III secretion system secretin-like" evidence="6">
    <location>
        <begin position="483"/>
        <end position="649"/>
    </location>
</feature>
<dbReference type="PANTHER" id="PTHR30332">
    <property type="entry name" value="PROBABLE GENERAL SECRETION PATHWAY PROTEIN D"/>
    <property type="match status" value="1"/>
</dbReference>
<keyword evidence="2" id="KW-0732">Signal</keyword>
<dbReference type="InterPro" id="IPR004846">
    <property type="entry name" value="T2SS/T3SS_dom"/>
</dbReference>
<keyword evidence="5" id="KW-0175">Coiled coil</keyword>
<name>A0A1H7UF88_9SPHI</name>
<accession>A0A1H7UF88</accession>
<dbReference type="Gene3D" id="3.30.1370.130">
    <property type="match status" value="1"/>
</dbReference>
<dbReference type="PRINTS" id="PR00811">
    <property type="entry name" value="BCTERIALGSPD"/>
</dbReference>
<evidence type="ECO:0000256" key="4">
    <source>
        <dbReference type="RuleBase" id="RU004003"/>
    </source>
</evidence>
<dbReference type="GO" id="GO:0016020">
    <property type="term" value="C:membrane"/>
    <property type="evidence" value="ECO:0007669"/>
    <property type="project" value="UniProtKB-SubCell"/>
</dbReference>
<evidence type="ECO:0000256" key="2">
    <source>
        <dbReference type="ARBA" id="ARBA00022729"/>
    </source>
</evidence>
<dbReference type="STRING" id="332977.SAMN05421740_11536"/>
<gene>
    <name evidence="7" type="ORF">SAMN05421740_11536</name>
</gene>
<organism evidence="7 8">
    <name type="scientific">Parapedobacter koreensis</name>
    <dbReference type="NCBI Taxonomy" id="332977"/>
    <lineage>
        <taxon>Bacteria</taxon>
        <taxon>Pseudomonadati</taxon>
        <taxon>Bacteroidota</taxon>
        <taxon>Sphingobacteriia</taxon>
        <taxon>Sphingobacteriales</taxon>
        <taxon>Sphingobacteriaceae</taxon>
        <taxon>Parapedobacter</taxon>
    </lineage>
</organism>
<dbReference type="Pfam" id="PF00263">
    <property type="entry name" value="Secretin"/>
    <property type="match status" value="1"/>
</dbReference>
<keyword evidence="3" id="KW-0472">Membrane</keyword>
<evidence type="ECO:0000256" key="3">
    <source>
        <dbReference type="ARBA" id="ARBA00023136"/>
    </source>
</evidence>
<keyword evidence="8" id="KW-1185">Reference proteome</keyword>
<dbReference type="RefSeq" id="WP_245747727.1">
    <property type="nucleotide sequence ID" value="NZ_FNZR01000015.1"/>
</dbReference>
<dbReference type="EMBL" id="FNZR01000015">
    <property type="protein sequence ID" value="SEL95631.1"/>
    <property type="molecule type" value="Genomic_DNA"/>
</dbReference>
<evidence type="ECO:0000313" key="8">
    <source>
        <dbReference type="Proteomes" id="UP000198916"/>
    </source>
</evidence>
<dbReference type="InterPro" id="IPR001775">
    <property type="entry name" value="GspD/PilQ"/>
</dbReference>
<dbReference type="Gene3D" id="3.55.50.30">
    <property type="match status" value="1"/>
</dbReference>
<dbReference type="PANTHER" id="PTHR30332:SF24">
    <property type="entry name" value="SECRETIN GSPD-RELATED"/>
    <property type="match status" value="1"/>
</dbReference>
<dbReference type="InterPro" id="IPR050810">
    <property type="entry name" value="Bact_Secretion_Sys_Channel"/>
</dbReference>
<evidence type="ECO:0000313" key="7">
    <source>
        <dbReference type="EMBL" id="SEL95631.1"/>
    </source>
</evidence>
<dbReference type="AlphaFoldDB" id="A0A1H7UF88"/>
<comment type="similarity">
    <text evidence="4">Belongs to the bacterial secretin family.</text>
</comment>
<dbReference type="GO" id="GO:0015627">
    <property type="term" value="C:type II protein secretion system complex"/>
    <property type="evidence" value="ECO:0007669"/>
    <property type="project" value="TreeGrafter"/>
</dbReference>